<dbReference type="Gene3D" id="3.30.420.40">
    <property type="match status" value="2"/>
</dbReference>
<dbReference type="OMA" id="EQHVTIR"/>
<dbReference type="Proteomes" id="UP000054408">
    <property type="component" value="Unassembled WGS sequence"/>
</dbReference>
<comment type="similarity">
    <text evidence="3">Belongs to the heat shock protein 70 family.</text>
</comment>
<dbReference type="FunFam" id="3.30.30.30:FF:000003">
    <property type="entry name" value="Heat shock protein 9"/>
    <property type="match status" value="1"/>
</dbReference>
<dbReference type="GO" id="GO:0140662">
    <property type="term" value="F:ATP-dependent protein folding chaperone"/>
    <property type="evidence" value="ECO:0007669"/>
    <property type="project" value="InterPro"/>
</dbReference>
<reference evidence="5 6" key="1">
    <citation type="submission" date="2010-05" db="EMBL/GenBank/DDBJ databases">
        <title>The Genome Sequence of Thecamonas trahens ATCC 50062.</title>
        <authorList>
            <consortium name="The Broad Institute Genome Sequencing Platform"/>
            <person name="Russ C."/>
            <person name="Cuomo C."/>
            <person name="Shea T."/>
            <person name="Young S.K."/>
            <person name="Zeng Q."/>
            <person name="Koehrsen M."/>
            <person name="Haas B."/>
            <person name="Borodovsky M."/>
            <person name="Guigo R."/>
            <person name="Alvarado L."/>
            <person name="Berlin A."/>
            <person name="Bochicchio J."/>
            <person name="Borenstein D."/>
            <person name="Chapman S."/>
            <person name="Chen Z."/>
            <person name="Freedman E."/>
            <person name="Gellesch M."/>
            <person name="Goldberg J."/>
            <person name="Griggs A."/>
            <person name="Gujja S."/>
            <person name="Heilman E."/>
            <person name="Heiman D."/>
            <person name="Hepburn T."/>
            <person name="Howarth C."/>
            <person name="Jen D."/>
            <person name="Larson L."/>
            <person name="Mehta T."/>
            <person name="Park D."/>
            <person name="Pearson M."/>
            <person name="Roberts A."/>
            <person name="Saif S."/>
            <person name="Shenoy N."/>
            <person name="Sisk P."/>
            <person name="Stolte C."/>
            <person name="Sykes S."/>
            <person name="Thomson T."/>
            <person name="Walk T."/>
            <person name="White J."/>
            <person name="Yandava C."/>
            <person name="Burger G."/>
            <person name="Gray M.W."/>
            <person name="Holland P.W.H."/>
            <person name="King N."/>
            <person name="Lang F.B.F."/>
            <person name="Roger A.J."/>
            <person name="Ruiz-Trillo I."/>
            <person name="Lander E."/>
            <person name="Nusbaum C."/>
        </authorList>
    </citation>
    <scope>NUCLEOTIDE SEQUENCE [LARGE SCALE GENOMIC DNA]</scope>
    <source>
        <strain evidence="5 6">ATCC 50062</strain>
    </source>
</reference>
<evidence type="ECO:0000256" key="1">
    <source>
        <dbReference type="ARBA" id="ARBA00022741"/>
    </source>
</evidence>
<keyword evidence="5" id="KW-0346">Stress response</keyword>
<dbReference type="FunFam" id="3.90.640.10:FF:000003">
    <property type="entry name" value="Molecular chaperone DnaK"/>
    <property type="match status" value="1"/>
</dbReference>
<dbReference type="Gene3D" id="3.90.640.10">
    <property type="entry name" value="Actin, Chain A, domain 4"/>
    <property type="match status" value="1"/>
</dbReference>
<accession>A0A0L0D8I3</accession>
<dbReference type="SUPFAM" id="SSF100934">
    <property type="entry name" value="Heat shock protein 70kD (HSP70), C-terminal subdomain"/>
    <property type="match status" value="1"/>
</dbReference>
<evidence type="ECO:0000313" key="6">
    <source>
        <dbReference type="Proteomes" id="UP000054408"/>
    </source>
</evidence>
<dbReference type="EMBL" id="GL349434">
    <property type="protein sequence ID" value="KNC48682.1"/>
    <property type="molecule type" value="Genomic_DNA"/>
</dbReference>
<proteinExistence type="inferred from homology"/>
<dbReference type="FunFam" id="3.30.420.40:FF:000004">
    <property type="entry name" value="Molecular chaperone DnaK"/>
    <property type="match status" value="1"/>
</dbReference>
<evidence type="ECO:0000256" key="2">
    <source>
        <dbReference type="ARBA" id="ARBA00022840"/>
    </source>
</evidence>
<keyword evidence="2 3" id="KW-0067">ATP-binding</keyword>
<dbReference type="AlphaFoldDB" id="A0A0L0D8I3"/>
<evidence type="ECO:0000313" key="5">
    <source>
        <dbReference type="EMBL" id="KNC48682.1"/>
    </source>
</evidence>
<dbReference type="GeneID" id="25560267"/>
<keyword evidence="1 3" id="KW-0547">Nucleotide-binding</keyword>
<dbReference type="RefSeq" id="XP_013762738.1">
    <property type="nucleotide sequence ID" value="XM_013907284.1"/>
</dbReference>
<dbReference type="InterPro" id="IPR018181">
    <property type="entry name" value="Heat_shock_70_CS"/>
</dbReference>
<dbReference type="InterPro" id="IPR029047">
    <property type="entry name" value="HSP70_peptide-bd_sf"/>
</dbReference>
<dbReference type="eggNOG" id="KOG0102">
    <property type="taxonomic scope" value="Eukaryota"/>
</dbReference>
<dbReference type="FunFam" id="1.20.1270.10:FF:000001">
    <property type="entry name" value="Molecular chaperone DnaK"/>
    <property type="match status" value="1"/>
</dbReference>
<dbReference type="Pfam" id="PF00012">
    <property type="entry name" value="HSP70"/>
    <property type="match status" value="1"/>
</dbReference>
<evidence type="ECO:0000256" key="4">
    <source>
        <dbReference type="SAM" id="MobiDB-lite"/>
    </source>
</evidence>
<protein>
    <submittedName>
        <fullName evidence="5">Heat shock protein 70</fullName>
    </submittedName>
</protein>
<dbReference type="NCBIfam" id="NF001413">
    <property type="entry name" value="PRK00290.1"/>
    <property type="match status" value="1"/>
</dbReference>
<name>A0A0L0D8I3_THETB</name>
<gene>
    <name evidence="5" type="ORF">AMSG_00459</name>
</gene>
<dbReference type="Gene3D" id="2.60.34.10">
    <property type="entry name" value="Substrate Binding Domain Of DNAk, Chain A, domain 1"/>
    <property type="match status" value="1"/>
</dbReference>
<dbReference type="STRING" id="461836.A0A0L0D8I3"/>
<dbReference type="InterPro" id="IPR029048">
    <property type="entry name" value="HSP70_C_sf"/>
</dbReference>
<dbReference type="PROSITE" id="PS00297">
    <property type="entry name" value="HSP70_1"/>
    <property type="match status" value="1"/>
</dbReference>
<dbReference type="SUPFAM" id="SSF53067">
    <property type="entry name" value="Actin-like ATPase domain"/>
    <property type="match status" value="2"/>
</dbReference>
<dbReference type="GO" id="GO:0005524">
    <property type="term" value="F:ATP binding"/>
    <property type="evidence" value="ECO:0007669"/>
    <property type="project" value="UniProtKB-KW"/>
</dbReference>
<sequence length="669" mass="70717">MLRATTLMAATAPLRRLVPSLTTRAFAGAVGVSEGAAGAEDGAGGATQVANIPTIGIDLGTTNSCVAVVENGEPRVLENEEGKRTTPSVVAFQPDGSRLVGAPAKRGAVTNPKNTIYGAKRLIGRTFDDPAIATLQKMVSYEICRAPNGTDAWVSAQGKQYSPSQIGSFVLTKMQETAARVLGGMPNKAVITVPAYFDDSQRQATKDAGRICGFDQIRIINEPTAAALSYGINSTEAQTIAVYDLGGGTFDISVLEVDDGVFVVKSTGGDSTLGGEDWDETILQHMLSTFKSQTGVDLSGDQMSIQRLREAAEEAKRALDASPSTDINLPFITQTDGGPLHFEATLTRAELEKLTGPLIDKTRAPSEQALRDAHISAAEVDKVLLVGGMTRMPKVVSTVAELFGKDPSKGVNPDEAVASGAAIQGSILDGAISGVALVDVTPLSLGTNVEGGLFARIIERNTPIPVSKTKTFTTAQDHQTYIVADVLQGDRELAAENRKLGTLRLDGIPPMRKGVPQLDVTFDLNAEGILKVTATDQATGTTSETVVETKGGLTEAEIEQMVREAEMFAEEDKKRRAAIELRNEAESLAHTTRASVEDNAKLLTEASKTKLLSQVDALEAALDGKDGDALRAKMDELKNEVNDAFEAAYKSKQGPAAGTPPPEQQTPQQ</sequence>
<organism evidence="5 6">
    <name type="scientific">Thecamonas trahens ATCC 50062</name>
    <dbReference type="NCBI Taxonomy" id="461836"/>
    <lineage>
        <taxon>Eukaryota</taxon>
        <taxon>Apusozoa</taxon>
        <taxon>Apusomonadida</taxon>
        <taxon>Apusomonadidae</taxon>
        <taxon>Thecamonas</taxon>
    </lineage>
</organism>
<dbReference type="PRINTS" id="PR00301">
    <property type="entry name" value="HEATSHOCK70"/>
</dbReference>
<dbReference type="OrthoDB" id="2401965at2759"/>
<dbReference type="Gene3D" id="1.20.1270.10">
    <property type="match status" value="1"/>
</dbReference>
<dbReference type="InterPro" id="IPR043129">
    <property type="entry name" value="ATPase_NBD"/>
</dbReference>
<evidence type="ECO:0000256" key="3">
    <source>
        <dbReference type="RuleBase" id="RU003322"/>
    </source>
</evidence>
<dbReference type="PANTHER" id="PTHR19375">
    <property type="entry name" value="HEAT SHOCK PROTEIN 70KDA"/>
    <property type="match status" value="1"/>
</dbReference>
<dbReference type="PROSITE" id="PS00329">
    <property type="entry name" value="HSP70_2"/>
    <property type="match status" value="1"/>
</dbReference>
<dbReference type="InterPro" id="IPR013126">
    <property type="entry name" value="Hsp_70_fam"/>
</dbReference>
<feature type="region of interest" description="Disordered" evidence="4">
    <location>
        <begin position="647"/>
        <end position="669"/>
    </location>
</feature>
<dbReference type="PROSITE" id="PS01036">
    <property type="entry name" value="HSP70_3"/>
    <property type="match status" value="1"/>
</dbReference>
<dbReference type="SUPFAM" id="SSF100920">
    <property type="entry name" value="Heat shock protein 70kD (HSP70), peptide-binding domain"/>
    <property type="match status" value="1"/>
</dbReference>
<feature type="compositionally biased region" description="Pro residues" evidence="4">
    <location>
        <begin position="658"/>
        <end position="669"/>
    </location>
</feature>
<keyword evidence="6" id="KW-1185">Reference proteome</keyword>